<reference evidence="2 3" key="1">
    <citation type="submission" date="2015-12" db="EMBL/GenBank/DDBJ databases">
        <title>The genome of Folsomia candida.</title>
        <authorList>
            <person name="Faddeeva A."/>
            <person name="Derks M.F."/>
            <person name="Anvar Y."/>
            <person name="Smit S."/>
            <person name="Van Straalen N."/>
            <person name="Roelofs D."/>
        </authorList>
    </citation>
    <scope>NUCLEOTIDE SEQUENCE [LARGE SCALE GENOMIC DNA]</scope>
    <source>
        <strain evidence="2 3">VU population</strain>
        <tissue evidence="2">Whole body</tissue>
    </source>
</reference>
<comment type="caution">
    <text evidence="2">The sequence shown here is derived from an EMBL/GenBank/DDBJ whole genome shotgun (WGS) entry which is preliminary data.</text>
</comment>
<feature type="transmembrane region" description="Helical" evidence="1">
    <location>
        <begin position="376"/>
        <end position="398"/>
    </location>
</feature>
<gene>
    <name evidence="2" type="ORF">Fcan01_10574</name>
</gene>
<keyword evidence="3" id="KW-1185">Reference proteome</keyword>
<accession>A0A226E9S3</accession>
<keyword evidence="1" id="KW-0812">Transmembrane</keyword>
<protein>
    <submittedName>
        <fullName evidence="2">Uncharacterized protein</fullName>
    </submittedName>
</protein>
<keyword evidence="1" id="KW-1133">Transmembrane helix</keyword>
<feature type="transmembrane region" description="Helical" evidence="1">
    <location>
        <begin position="325"/>
        <end position="345"/>
    </location>
</feature>
<dbReference type="Proteomes" id="UP000198287">
    <property type="component" value="Unassembled WGS sequence"/>
</dbReference>
<dbReference type="AlphaFoldDB" id="A0A226E9S3"/>
<dbReference type="EMBL" id="LNIX01000005">
    <property type="protein sequence ID" value="OXA54058.1"/>
    <property type="molecule type" value="Genomic_DNA"/>
</dbReference>
<proteinExistence type="predicted"/>
<keyword evidence="1" id="KW-0472">Membrane</keyword>
<evidence type="ECO:0000313" key="2">
    <source>
        <dbReference type="EMBL" id="OXA54058.1"/>
    </source>
</evidence>
<feature type="transmembrane region" description="Helical" evidence="1">
    <location>
        <begin position="646"/>
        <end position="668"/>
    </location>
</feature>
<sequence length="677" mass="76469">MKHQNRWSDFTRYDAAVRIGQDIFPSELSGINPKYLQQPPSILTHINETIVSMHEKVSFGLKEILATYQSDITYRSVYSKHNMCNVVQIFSYWLPSDDVALQIFIAILQVLDSSVNPHFIFFEDTNLGKNSILKFPTVSHIATNAVFGVFNSDTGETSLIRWVKGDHGSSNDLVGPRISEFPSTQELIMSWKQLNSDLAETKVFMMYMYTWHKEEYCSFYTPRDRVARIHRFFDNDCVKSSFLYRKNVSLTPKPEFAPDSVSFISSETMTFSEIIKFLVGSRKSFSFDWINYGVRMETYMFSVFLEAKEIVARANLGAILLPFDIGIWILILAIGSSLALLLFHVSGKRTRSLLWLLGNFLDQSDLLWSKIKFPRIWNICFPAISGWTMISLFLGFAYKGALFSCMTSTPRPDVPKYLNDLLQSEIPLITTTYFTSIASKVPMSPLEILCRDLLEMLDPAEGLHTIAVALLSRTIFVPSFHKGVEIAENISRSVQVETCADPHDSNCSSCEGSTEVGNKFAVISVKEDIAAFSNYLNFFGAKLIQVENDSPNPVTYKVPWIAYSNGVYDILSRHLGALVESGIHSWWRRNSHVAGQVRLLVQNKFKSTENDELGSIPGLVQQLWVSGRVGNMNMFGSKVGQGGIEIGMFLAPFIILSVALGFAWVVFLSEYAIHKKL</sequence>
<organism evidence="2 3">
    <name type="scientific">Folsomia candida</name>
    <name type="common">Springtail</name>
    <dbReference type="NCBI Taxonomy" id="158441"/>
    <lineage>
        <taxon>Eukaryota</taxon>
        <taxon>Metazoa</taxon>
        <taxon>Ecdysozoa</taxon>
        <taxon>Arthropoda</taxon>
        <taxon>Hexapoda</taxon>
        <taxon>Collembola</taxon>
        <taxon>Entomobryomorpha</taxon>
        <taxon>Isotomoidea</taxon>
        <taxon>Isotomidae</taxon>
        <taxon>Proisotominae</taxon>
        <taxon>Folsomia</taxon>
    </lineage>
</organism>
<name>A0A226E9S3_FOLCA</name>
<evidence type="ECO:0000313" key="3">
    <source>
        <dbReference type="Proteomes" id="UP000198287"/>
    </source>
</evidence>
<evidence type="ECO:0000256" key="1">
    <source>
        <dbReference type="SAM" id="Phobius"/>
    </source>
</evidence>